<dbReference type="InterPro" id="IPR047272">
    <property type="entry name" value="S49_SppA_C"/>
</dbReference>
<keyword evidence="2" id="KW-0645">Protease</keyword>
<gene>
    <name evidence="6" type="ORF">B1B_12886</name>
</gene>
<evidence type="ECO:0000256" key="2">
    <source>
        <dbReference type="ARBA" id="ARBA00022670"/>
    </source>
</evidence>
<evidence type="ECO:0000259" key="5">
    <source>
        <dbReference type="Pfam" id="PF01343"/>
    </source>
</evidence>
<evidence type="ECO:0000256" key="4">
    <source>
        <dbReference type="ARBA" id="ARBA00022825"/>
    </source>
</evidence>
<feature type="non-terminal residue" evidence="6">
    <location>
        <position position="129"/>
    </location>
</feature>
<dbReference type="GO" id="GO:0008236">
    <property type="term" value="F:serine-type peptidase activity"/>
    <property type="evidence" value="ECO:0007669"/>
    <property type="project" value="UniProtKB-KW"/>
</dbReference>
<dbReference type="SUPFAM" id="SSF52096">
    <property type="entry name" value="ClpP/crotonase"/>
    <property type="match status" value="1"/>
</dbReference>
<dbReference type="GO" id="GO:0006508">
    <property type="term" value="P:proteolysis"/>
    <property type="evidence" value="ECO:0007669"/>
    <property type="project" value="UniProtKB-KW"/>
</dbReference>
<evidence type="ECO:0000256" key="3">
    <source>
        <dbReference type="ARBA" id="ARBA00022801"/>
    </source>
</evidence>
<dbReference type="AlphaFoldDB" id="T1AUS9"/>
<dbReference type="InterPro" id="IPR002142">
    <property type="entry name" value="Peptidase_S49"/>
</dbReference>
<comment type="caution">
    <text evidence="6">The sequence shown here is derived from an EMBL/GenBank/DDBJ whole genome shotgun (WGS) entry which is preliminary data.</text>
</comment>
<proteinExistence type="inferred from homology"/>
<keyword evidence="3" id="KW-0378">Hydrolase</keyword>
<evidence type="ECO:0000256" key="1">
    <source>
        <dbReference type="ARBA" id="ARBA00008683"/>
    </source>
</evidence>
<keyword evidence="4" id="KW-0720">Serine protease</keyword>
<feature type="domain" description="Peptidase S49" evidence="5">
    <location>
        <begin position="61"/>
        <end position="129"/>
    </location>
</feature>
<evidence type="ECO:0000313" key="6">
    <source>
        <dbReference type="EMBL" id="EQD45815.1"/>
    </source>
</evidence>
<dbReference type="Gene3D" id="3.90.226.10">
    <property type="entry name" value="2-enoyl-CoA Hydratase, Chain A, domain 1"/>
    <property type="match status" value="1"/>
</dbReference>
<accession>T1AUS9</accession>
<dbReference type="CDD" id="cd07023">
    <property type="entry name" value="S49_Sppa_N_C"/>
    <property type="match status" value="1"/>
</dbReference>
<protein>
    <submittedName>
        <fullName evidence="6">Signal peptide peptidase SppA</fullName>
    </submittedName>
</protein>
<reference evidence="6" key="2">
    <citation type="journal article" date="2014" name="ISME J.">
        <title>Microbial stratification in low pH oxic and suboxic macroscopic growths along an acid mine drainage.</title>
        <authorList>
            <person name="Mendez-Garcia C."/>
            <person name="Mesa V."/>
            <person name="Sprenger R.R."/>
            <person name="Richter M."/>
            <person name="Diez M.S."/>
            <person name="Solano J."/>
            <person name="Bargiela R."/>
            <person name="Golyshina O.V."/>
            <person name="Manteca A."/>
            <person name="Ramos J.L."/>
            <person name="Gallego J.R."/>
            <person name="Llorente I."/>
            <person name="Martins Dos Santos V.A."/>
            <person name="Jensen O.N."/>
            <person name="Pelaez A.I."/>
            <person name="Sanchez J."/>
            <person name="Ferrer M."/>
        </authorList>
    </citation>
    <scope>NUCLEOTIDE SEQUENCE</scope>
</reference>
<dbReference type="InterPro" id="IPR029045">
    <property type="entry name" value="ClpP/crotonase-like_dom_sf"/>
</dbReference>
<name>T1AUS9_9ZZZZ</name>
<dbReference type="PANTHER" id="PTHR42987">
    <property type="entry name" value="PEPTIDASE S49"/>
    <property type="match status" value="1"/>
</dbReference>
<reference evidence="6" key="1">
    <citation type="submission" date="2013-08" db="EMBL/GenBank/DDBJ databases">
        <authorList>
            <person name="Mendez C."/>
            <person name="Richter M."/>
            <person name="Ferrer M."/>
            <person name="Sanchez J."/>
        </authorList>
    </citation>
    <scope>NUCLEOTIDE SEQUENCE</scope>
</reference>
<dbReference type="PANTHER" id="PTHR42987:SF4">
    <property type="entry name" value="PROTEASE SOHB-RELATED"/>
    <property type="match status" value="1"/>
</dbReference>
<dbReference type="Pfam" id="PF01343">
    <property type="entry name" value="Peptidase_S49"/>
    <property type="match status" value="1"/>
</dbReference>
<comment type="similarity">
    <text evidence="1">Belongs to the peptidase S49 family.</text>
</comment>
<dbReference type="EMBL" id="AUZY01008465">
    <property type="protein sequence ID" value="EQD45815.1"/>
    <property type="molecule type" value="Genomic_DNA"/>
</dbReference>
<organism evidence="6">
    <name type="scientific">mine drainage metagenome</name>
    <dbReference type="NCBI Taxonomy" id="410659"/>
    <lineage>
        <taxon>unclassified sequences</taxon>
        <taxon>metagenomes</taxon>
        <taxon>ecological metagenomes</taxon>
    </lineage>
</organism>
<sequence length="129" mass="13832">MVIARVDILGNINDRMENRVMPVLNYLEVKRKYRAVILFINSPGGGASSSESIAHKVQQIAKRKPVYAVISGTGASGSYWIAASCDRIYASGTSIVGSVGIISILPSFKGLMDKLGVKVDIAKIGEFKS</sequence>